<dbReference type="InterPro" id="IPR012336">
    <property type="entry name" value="Thioredoxin-like_fold"/>
</dbReference>
<evidence type="ECO:0000259" key="1">
    <source>
        <dbReference type="Pfam" id="PF13462"/>
    </source>
</evidence>
<dbReference type="AlphaFoldDB" id="A0A1W1C4S3"/>
<feature type="domain" description="Thioredoxin-like fold" evidence="1">
    <location>
        <begin position="127"/>
        <end position="273"/>
    </location>
</feature>
<sequence length="283" mass="32101">MSLMSKLLSSTIAVTAILNAGMSESELTDFFKQFIVKNPAVEVVSTKIIEKQKIPDGRGWEVYLTKMNLEVKGEVKGKETVKEISVPQTVFAKGDLITPVLMNKKTGHNYINDFKPSMPDSFYDKEHLLFGDKDAQHKIVVFSDPQCPFCKEIVPEIIESVRRFPKTFALYYYHMPLLRIHPVSEILTRIMVVAHNKNEKDVILKLYSLKIAPNETNVDKVIEAVKKHSGFVVTKAEIDDKKVKDVIAGDEASAVEMMVTGTPTIYIDGKWDKNRDKYKSYLP</sequence>
<dbReference type="EMBL" id="FPHG01000044">
    <property type="protein sequence ID" value="SFV60734.1"/>
    <property type="molecule type" value="Genomic_DNA"/>
</dbReference>
<reference evidence="2" key="1">
    <citation type="submission" date="2016-10" db="EMBL/GenBank/DDBJ databases">
        <authorList>
            <person name="de Groot N.N."/>
        </authorList>
    </citation>
    <scope>NUCLEOTIDE SEQUENCE</scope>
</reference>
<dbReference type="PANTHER" id="PTHR35272">
    <property type="entry name" value="THIOL:DISULFIDE INTERCHANGE PROTEIN DSBC-RELATED"/>
    <property type="match status" value="1"/>
</dbReference>
<dbReference type="InterPro" id="IPR051470">
    <property type="entry name" value="Thiol:disulfide_interchange"/>
</dbReference>
<dbReference type="PANTHER" id="PTHR35272:SF3">
    <property type="entry name" value="THIOL:DISULFIDE INTERCHANGE PROTEIN DSBC"/>
    <property type="match status" value="1"/>
</dbReference>
<accession>A0A1W1C4S3</accession>
<dbReference type="InterPro" id="IPR036249">
    <property type="entry name" value="Thioredoxin-like_sf"/>
</dbReference>
<dbReference type="SUPFAM" id="SSF52833">
    <property type="entry name" value="Thioredoxin-like"/>
    <property type="match status" value="1"/>
</dbReference>
<gene>
    <name evidence="2" type="ORF">MNB_SV-9-943</name>
</gene>
<proteinExistence type="predicted"/>
<organism evidence="2">
    <name type="scientific">hydrothermal vent metagenome</name>
    <dbReference type="NCBI Taxonomy" id="652676"/>
    <lineage>
        <taxon>unclassified sequences</taxon>
        <taxon>metagenomes</taxon>
        <taxon>ecological metagenomes</taxon>
    </lineage>
</organism>
<dbReference type="CDD" id="cd02972">
    <property type="entry name" value="DsbA_family"/>
    <property type="match status" value="1"/>
</dbReference>
<protein>
    <submittedName>
        <fullName evidence="2">Secreted protein, suppressor for copper-sensitivity ScsC</fullName>
    </submittedName>
</protein>
<dbReference type="Pfam" id="PF13462">
    <property type="entry name" value="Thioredoxin_4"/>
    <property type="match status" value="1"/>
</dbReference>
<dbReference type="Gene3D" id="3.40.30.10">
    <property type="entry name" value="Glutaredoxin"/>
    <property type="match status" value="1"/>
</dbReference>
<evidence type="ECO:0000313" key="2">
    <source>
        <dbReference type="EMBL" id="SFV60734.1"/>
    </source>
</evidence>
<name>A0A1W1C4S3_9ZZZZ</name>